<dbReference type="GeneID" id="5788256"/>
<reference evidence="1 2" key="1">
    <citation type="journal article" date="2006" name="Proc. Natl. Acad. Sci. U.S.A.">
        <title>Complete nucleotide sequence of the chlorarachniophyte nucleomorph: nature's smallest nucleus.</title>
        <authorList>
            <person name="Gilson P.R."/>
            <person name="Su V."/>
            <person name="Slamovits C.H."/>
            <person name="Reith M.E."/>
            <person name="Keeling P.J."/>
            <person name="McFadden G.I."/>
        </authorList>
    </citation>
    <scope>NUCLEOTIDE SEQUENCE [LARGE SCALE GENOMIC DNA]</scope>
    <source>
        <strain evidence="2">CCMP621</strain>
    </source>
</reference>
<dbReference type="PANTHER" id="PTHR12111:SF1">
    <property type="entry name" value="SPLICING FACTOR YJU2"/>
    <property type="match status" value="1"/>
</dbReference>
<accession>Q3LW67</accession>
<dbReference type="Pfam" id="PF04502">
    <property type="entry name" value="Saf4_Yju2"/>
    <property type="match status" value="1"/>
</dbReference>
<gene>
    <name evidence="1" type="primary">duf572</name>
</gene>
<protein>
    <submittedName>
        <fullName evidence="1">mRNA splicing factor</fullName>
    </submittedName>
</protein>
<dbReference type="GO" id="GO:0071006">
    <property type="term" value="C:U2-type catalytic step 1 spliceosome"/>
    <property type="evidence" value="ECO:0007669"/>
    <property type="project" value="TreeGrafter"/>
</dbReference>
<evidence type="ECO:0000313" key="2">
    <source>
        <dbReference type="Proteomes" id="UP000243425"/>
    </source>
</evidence>
<keyword evidence="1" id="KW-0542">Nucleomorph</keyword>
<proteinExistence type="predicted"/>
<dbReference type="InterPro" id="IPR007590">
    <property type="entry name" value="Saf4/Yju2"/>
</dbReference>
<dbReference type="GO" id="GO:0000398">
    <property type="term" value="P:mRNA splicing, via spliceosome"/>
    <property type="evidence" value="ECO:0007669"/>
    <property type="project" value="InterPro"/>
</dbReference>
<name>Q3LW67_BIGNA</name>
<organism evidence="1 2">
    <name type="scientific">Bigelowiella natans</name>
    <name type="common">Pedinomonas minutissima</name>
    <name type="synonym">Chlorarachnion sp. (strain CCMP621)</name>
    <dbReference type="NCBI Taxonomy" id="227086"/>
    <lineage>
        <taxon>Eukaryota</taxon>
        <taxon>Sar</taxon>
        <taxon>Rhizaria</taxon>
        <taxon>Cercozoa</taxon>
        <taxon>Chlorarachniophyceae</taxon>
        <taxon>Bigelowiella</taxon>
    </lineage>
</organism>
<dbReference type="PANTHER" id="PTHR12111">
    <property type="entry name" value="SPLICING FACTOR YJU2"/>
    <property type="match status" value="1"/>
</dbReference>
<sequence length="114" mass="13435">MIPFTAICVQCGTYLYRGTKFNTIKKKISNQTYLGIELYRFYMNCKVCNAIFYFRTDPKSGSYQIEKGLKHIKLINSNKPAAKNSNNDREFYLKLKNIPNNKYLKIILNKFKNK</sequence>
<geneLocation type="nucleomorph" evidence="1"/>
<dbReference type="AlphaFoldDB" id="Q3LW67"/>
<evidence type="ECO:0000313" key="1">
    <source>
        <dbReference type="EMBL" id="ABA27299.1"/>
    </source>
</evidence>
<dbReference type="Proteomes" id="UP000243425">
    <property type="component" value="Nucleomorph 2"/>
</dbReference>
<dbReference type="RefSeq" id="XP_001712911.1">
    <property type="nucleotide sequence ID" value="XM_001712859.1"/>
</dbReference>
<dbReference type="EMBL" id="DQ158857">
    <property type="protein sequence ID" value="ABA27299.1"/>
    <property type="molecule type" value="Genomic_DNA"/>
</dbReference>